<feature type="domain" description="Putative endonuclease Z1" evidence="1">
    <location>
        <begin position="311"/>
        <end position="522"/>
    </location>
</feature>
<sequence>MNIHETIHASSAPGDDRLALWRPVSGEETNDLLSRALTDDAARSLVLREAAGVLSRCVGPETAQPASRTGLVVGYVQSGKTLSFTTLIALARDNGFPIVILLAGTKRNLHEQTSARLATDLETEREGGMSPWYLTSNPSATPAEIAALSGYVREFSDPETPPWFKRTVLITVMKNSNRLGKVKEVLENIARSGVNLAKSAVLVIDDEADQAGLNAAPGEEEPSATYAAIASLRSAIPRHSYVMYTATPQAPLLVNIADTLSPEFVSVLTPGRGYTGGQYFFKDHRSTFVQEMSSDEIEEALDPSPTEPPSSLESALATYLLVRSIRGRRSHTSMLVHPSHGRDLHSVYASFVTGLLRSWKSLLKLPGADRDELVEAYFTPAYLNLSEKSSNPLPPLDDLLVNLPFWITSTQVRTVNSGTPADSDIRWGTAPSWILIGGNKLDRGFTVEGLAVTYMPRGLGVGNVDTLQQRARFFGYKAAYGSLCRVWLSATMAAAFEHYVDHEENLRTDLQAVDREGRSLQEWTRTMLLNPEYKPTRRAVIDLPYLHGGVRGEQWSNVASVAHLGRDGLLNLAAVETFQTHHGRRRETDPRDARKGARRNTVFTVPLETLLTELLADWYGRSTDRAGLQQLILVLQARVDQDPSLLADVYLMDDLEVRERATRADLQTVNNLQQGRSPQGRYIGDMAFYTEDRTSIQVHHVVSRSDAEGPSWEAAGLSIRVPSGLAGGALLQVDAE</sequence>
<organism evidence="2 3">
    <name type="scientific">Mumia flava</name>
    <dbReference type="NCBI Taxonomy" id="1348852"/>
    <lineage>
        <taxon>Bacteria</taxon>
        <taxon>Bacillati</taxon>
        <taxon>Actinomycetota</taxon>
        <taxon>Actinomycetes</taxon>
        <taxon>Propionibacteriales</taxon>
        <taxon>Nocardioidaceae</taxon>
        <taxon>Mumia</taxon>
    </lineage>
</organism>
<gene>
    <name evidence="2" type="ORF">CLV56_3265</name>
</gene>
<dbReference type="Pfam" id="PF10593">
    <property type="entry name" value="Z1"/>
    <property type="match status" value="1"/>
</dbReference>
<dbReference type="InterPro" id="IPR018310">
    <property type="entry name" value="Put_endonuclease_Z1-dom"/>
</dbReference>
<dbReference type="EMBL" id="PGEZ01000002">
    <property type="protein sequence ID" value="PJJ53771.1"/>
    <property type="molecule type" value="Genomic_DNA"/>
</dbReference>
<protein>
    <submittedName>
        <fullName evidence="2">Z1 domain-containing protein</fullName>
    </submittedName>
</protein>
<dbReference type="Proteomes" id="UP000230842">
    <property type="component" value="Unassembled WGS sequence"/>
</dbReference>
<dbReference type="OrthoDB" id="436461at2"/>
<comment type="caution">
    <text evidence="2">The sequence shown here is derived from an EMBL/GenBank/DDBJ whole genome shotgun (WGS) entry which is preliminary data.</text>
</comment>
<proteinExistence type="predicted"/>
<dbReference type="RefSeq" id="WP_157805197.1">
    <property type="nucleotide sequence ID" value="NZ_PGEZ01000002.1"/>
</dbReference>
<evidence type="ECO:0000313" key="3">
    <source>
        <dbReference type="Proteomes" id="UP000230842"/>
    </source>
</evidence>
<accession>A0A2M9B736</accession>
<evidence type="ECO:0000259" key="1">
    <source>
        <dbReference type="Pfam" id="PF10593"/>
    </source>
</evidence>
<name>A0A2M9B736_9ACTN</name>
<keyword evidence="3" id="KW-1185">Reference proteome</keyword>
<dbReference type="AlphaFoldDB" id="A0A2M9B736"/>
<reference evidence="2 3" key="1">
    <citation type="submission" date="2017-11" db="EMBL/GenBank/DDBJ databases">
        <title>Genomic Encyclopedia of Archaeal and Bacterial Type Strains, Phase II (KMG-II): From Individual Species to Whole Genera.</title>
        <authorList>
            <person name="Goeker M."/>
        </authorList>
    </citation>
    <scope>NUCLEOTIDE SEQUENCE [LARGE SCALE GENOMIC DNA]</scope>
    <source>
        <strain evidence="2 3">DSM 27763</strain>
    </source>
</reference>
<evidence type="ECO:0000313" key="2">
    <source>
        <dbReference type="EMBL" id="PJJ53771.1"/>
    </source>
</evidence>